<reference evidence="1 2" key="1">
    <citation type="submission" date="2019-08" db="EMBL/GenBank/DDBJ databases">
        <title>Whole genome of Aphis craccivora.</title>
        <authorList>
            <person name="Voronova N.V."/>
            <person name="Shulinski R.S."/>
            <person name="Bandarenka Y.V."/>
            <person name="Zhorov D.G."/>
            <person name="Warner D."/>
        </authorList>
    </citation>
    <scope>NUCLEOTIDE SEQUENCE [LARGE SCALE GENOMIC DNA]</scope>
    <source>
        <strain evidence="1">180601</strain>
        <tissue evidence="1">Whole Body</tissue>
    </source>
</reference>
<evidence type="ECO:0000313" key="2">
    <source>
        <dbReference type="Proteomes" id="UP000478052"/>
    </source>
</evidence>
<protein>
    <submittedName>
        <fullName evidence="1">Uncharacterized protein</fullName>
    </submittedName>
</protein>
<dbReference type="EMBL" id="VUJU01000212">
    <property type="protein sequence ID" value="KAF0772120.1"/>
    <property type="molecule type" value="Genomic_DNA"/>
</dbReference>
<dbReference type="AlphaFoldDB" id="A0A6G0ZM96"/>
<gene>
    <name evidence="1" type="ORF">FWK35_00000033</name>
</gene>
<name>A0A6G0ZM96_APHCR</name>
<evidence type="ECO:0000313" key="1">
    <source>
        <dbReference type="EMBL" id="KAF0772120.1"/>
    </source>
</evidence>
<keyword evidence="2" id="KW-1185">Reference proteome</keyword>
<proteinExistence type="predicted"/>
<dbReference type="Proteomes" id="UP000478052">
    <property type="component" value="Unassembled WGS sequence"/>
</dbReference>
<organism evidence="1 2">
    <name type="scientific">Aphis craccivora</name>
    <name type="common">Cowpea aphid</name>
    <dbReference type="NCBI Taxonomy" id="307492"/>
    <lineage>
        <taxon>Eukaryota</taxon>
        <taxon>Metazoa</taxon>
        <taxon>Ecdysozoa</taxon>
        <taxon>Arthropoda</taxon>
        <taxon>Hexapoda</taxon>
        <taxon>Insecta</taxon>
        <taxon>Pterygota</taxon>
        <taxon>Neoptera</taxon>
        <taxon>Paraneoptera</taxon>
        <taxon>Hemiptera</taxon>
        <taxon>Sternorrhyncha</taxon>
        <taxon>Aphidomorpha</taxon>
        <taxon>Aphidoidea</taxon>
        <taxon>Aphididae</taxon>
        <taxon>Aphidini</taxon>
        <taxon>Aphis</taxon>
        <taxon>Aphis</taxon>
    </lineage>
</organism>
<comment type="caution">
    <text evidence="1">The sequence shown here is derived from an EMBL/GenBank/DDBJ whole genome shotgun (WGS) entry which is preliminary data.</text>
</comment>
<feature type="non-terminal residue" evidence="1">
    <location>
        <position position="33"/>
    </location>
</feature>
<sequence length="33" mass="3835">MARFNYDMLCSVCNDEESVIRFLQDRGVLLIAL</sequence>
<accession>A0A6G0ZM96</accession>